<gene>
    <name evidence="1" type="ORF">SAMN05421841_2342</name>
</gene>
<dbReference type="InterPro" id="IPR029058">
    <property type="entry name" value="AB_hydrolase_fold"/>
</dbReference>
<dbReference type="Gene3D" id="3.40.50.1820">
    <property type="entry name" value="alpha/beta hydrolase"/>
    <property type="match status" value="1"/>
</dbReference>
<proteinExistence type="predicted"/>
<evidence type="ECO:0000313" key="1">
    <source>
        <dbReference type="EMBL" id="SEW32865.1"/>
    </source>
</evidence>
<sequence length="232" mass="26885">MIIFVKGKASLDAFSYFSSMKIYVVSGLGADFKVLEKLQFPEQHEVIFIDWLIPGQNETFTQYVERMAEKIDDSEPFYLLGYSFGGIMVQEIHKLKPAQKVVILGSIKSHKEKSKLIRVGEITRIPKYLPVSLFNDKTTNVYSVVRKLFDPKNPRVLQYFRVRDPYYLKWSIEKISEWKCEETPDVIQILGDRDIVFPIKNSKPDYIIKGGTHLFPATKYKEVSKILGEVFS</sequence>
<evidence type="ECO:0008006" key="3">
    <source>
        <dbReference type="Google" id="ProtNLM"/>
    </source>
</evidence>
<protein>
    <recommendedName>
        <fullName evidence="3">Pimeloyl-ACP methyl ester carboxylesterase</fullName>
    </recommendedName>
</protein>
<dbReference type="STRING" id="356305.SAMN05421841_2342"/>
<dbReference type="AlphaFoldDB" id="A0A1I0R088"/>
<dbReference type="Proteomes" id="UP000199469">
    <property type="component" value="Unassembled WGS sequence"/>
</dbReference>
<dbReference type="SUPFAM" id="SSF53474">
    <property type="entry name" value="alpha/beta-Hydrolases"/>
    <property type="match status" value="1"/>
</dbReference>
<keyword evidence="2" id="KW-1185">Reference proteome</keyword>
<organism evidence="1 2">
    <name type="scientific">Chryseobacterium wanjuense</name>
    <dbReference type="NCBI Taxonomy" id="356305"/>
    <lineage>
        <taxon>Bacteria</taxon>
        <taxon>Pseudomonadati</taxon>
        <taxon>Bacteroidota</taxon>
        <taxon>Flavobacteriia</taxon>
        <taxon>Flavobacteriales</taxon>
        <taxon>Weeksellaceae</taxon>
        <taxon>Chryseobacterium group</taxon>
        <taxon>Chryseobacterium</taxon>
    </lineage>
</organism>
<reference evidence="2" key="1">
    <citation type="submission" date="2016-10" db="EMBL/GenBank/DDBJ databases">
        <authorList>
            <person name="Varghese N."/>
            <person name="Submissions S."/>
        </authorList>
    </citation>
    <scope>NUCLEOTIDE SEQUENCE [LARGE SCALE GENOMIC DNA]</scope>
    <source>
        <strain evidence="2">DSM 17724</strain>
    </source>
</reference>
<accession>A0A1I0R088</accession>
<dbReference type="EMBL" id="FOIU01000001">
    <property type="protein sequence ID" value="SEW32865.1"/>
    <property type="molecule type" value="Genomic_DNA"/>
</dbReference>
<name>A0A1I0R088_9FLAO</name>
<evidence type="ECO:0000313" key="2">
    <source>
        <dbReference type="Proteomes" id="UP000199469"/>
    </source>
</evidence>